<dbReference type="Gene3D" id="1.10.10.60">
    <property type="entry name" value="Homeodomain-like"/>
    <property type="match status" value="2"/>
</dbReference>
<dbReference type="Pfam" id="PF00072">
    <property type="entry name" value="Response_reg"/>
    <property type="match status" value="1"/>
</dbReference>
<dbReference type="InterPro" id="IPR001789">
    <property type="entry name" value="Sig_transdc_resp-reg_receiver"/>
</dbReference>
<gene>
    <name evidence="11" type="ORF">ACFO3S_10275</name>
</gene>
<dbReference type="PANTHER" id="PTHR42713">
    <property type="entry name" value="HISTIDINE KINASE-RELATED"/>
    <property type="match status" value="1"/>
</dbReference>
<keyword evidence="6" id="KW-0238">DNA-binding</keyword>
<comment type="subcellular location">
    <subcellularLocation>
        <location evidence="1">Cytoplasm</location>
    </subcellularLocation>
</comment>
<keyword evidence="7" id="KW-0804">Transcription</keyword>
<evidence type="ECO:0000256" key="3">
    <source>
        <dbReference type="ARBA" id="ARBA00022553"/>
    </source>
</evidence>
<dbReference type="SUPFAM" id="SSF46689">
    <property type="entry name" value="Homeodomain-like"/>
    <property type="match status" value="1"/>
</dbReference>
<feature type="domain" description="Response regulatory" evidence="10">
    <location>
        <begin position="3"/>
        <end position="120"/>
    </location>
</feature>
<dbReference type="SMART" id="SM00342">
    <property type="entry name" value="HTH_ARAC"/>
    <property type="match status" value="1"/>
</dbReference>
<evidence type="ECO:0000256" key="5">
    <source>
        <dbReference type="ARBA" id="ARBA00023015"/>
    </source>
</evidence>
<keyword evidence="12" id="KW-1185">Reference proteome</keyword>
<dbReference type="Pfam" id="PF12833">
    <property type="entry name" value="HTH_18"/>
    <property type="match status" value="1"/>
</dbReference>
<dbReference type="InterPro" id="IPR051552">
    <property type="entry name" value="HptR"/>
</dbReference>
<reference evidence="12" key="1">
    <citation type="journal article" date="2019" name="Int. J. Syst. Evol. Microbiol.">
        <title>The Global Catalogue of Microorganisms (GCM) 10K type strain sequencing project: providing services to taxonomists for standard genome sequencing and annotation.</title>
        <authorList>
            <consortium name="The Broad Institute Genomics Platform"/>
            <consortium name="The Broad Institute Genome Sequencing Center for Infectious Disease"/>
            <person name="Wu L."/>
            <person name="Ma J."/>
        </authorList>
    </citation>
    <scope>NUCLEOTIDE SEQUENCE [LARGE SCALE GENOMIC DNA]</scope>
    <source>
        <strain evidence="12">CCUG 49571</strain>
    </source>
</reference>
<name>A0ABV9F9H9_9BACL</name>
<dbReference type="InterPro" id="IPR009057">
    <property type="entry name" value="Homeodomain-like_sf"/>
</dbReference>
<dbReference type="PANTHER" id="PTHR42713:SF3">
    <property type="entry name" value="TRANSCRIPTIONAL REGULATORY PROTEIN HPTR"/>
    <property type="match status" value="1"/>
</dbReference>
<evidence type="ECO:0000256" key="8">
    <source>
        <dbReference type="PROSITE-ProRule" id="PRU00169"/>
    </source>
</evidence>
<evidence type="ECO:0000256" key="2">
    <source>
        <dbReference type="ARBA" id="ARBA00022490"/>
    </source>
</evidence>
<keyword evidence="2" id="KW-0963">Cytoplasm</keyword>
<organism evidence="11 12">
    <name type="scientific">Cohnella hongkongensis</name>
    <dbReference type="NCBI Taxonomy" id="178337"/>
    <lineage>
        <taxon>Bacteria</taxon>
        <taxon>Bacillati</taxon>
        <taxon>Bacillota</taxon>
        <taxon>Bacilli</taxon>
        <taxon>Bacillales</taxon>
        <taxon>Paenibacillaceae</taxon>
        <taxon>Cohnella</taxon>
    </lineage>
</organism>
<protein>
    <submittedName>
        <fullName evidence="11">Response regulator</fullName>
    </submittedName>
</protein>
<evidence type="ECO:0000256" key="4">
    <source>
        <dbReference type="ARBA" id="ARBA00023012"/>
    </source>
</evidence>
<comment type="caution">
    <text evidence="11">The sequence shown here is derived from an EMBL/GenBank/DDBJ whole genome shotgun (WGS) entry which is preliminary data.</text>
</comment>
<feature type="domain" description="HTH araC/xylS-type" evidence="9">
    <location>
        <begin position="249"/>
        <end position="351"/>
    </location>
</feature>
<dbReference type="InterPro" id="IPR011006">
    <property type="entry name" value="CheY-like_superfamily"/>
</dbReference>
<keyword evidence="5" id="KW-0805">Transcription regulation</keyword>
<evidence type="ECO:0000256" key="1">
    <source>
        <dbReference type="ARBA" id="ARBA00004496"/>
    </source>
</evidence>
<dbReference type="SUPFAM" id="SSF52172">
    <property type="entry name" value="CheY-like"/>
    <property type="match status" value="1"/>
</dbReference>
<keyword evidence="4" id="KW-0902">Two-component regulatory system</keyword>
<evidence type="ECO:0000313" key="12">
    <source>
        <dbReference type="Proteomes" id="UP001596028"/>
    </source>
</evidence>
<dbReference type="CDD" id="cd17536">
    <property type="entry name" value="REC_YesN-like"/>
    <property type="match status" value="1"/>
</dbReference>
<dbReference type="SMART" id="SM00448">
    <property type="entry name" value="REC"/>
    <property type="match status" value="1"/>
</dbReference>
<keyword evidence="3 8" id="KW-0597">Phosphoprotein</keyword>
<dbReference type="PROSITE" id="PS50110">
    <property type="entry name" value="RESPONSE_REGULATORY"/>
    <property type="match status" value="1"/>
</dbReference>
<dbReference type="RefSeq" id="WP_378095064.1">
    <property type="nucleotide sequence ID" value="NZ_JBHSEP010000006.1"/>
</dbReference>
<sequence length="353" mass="40391">MYGALLVDDERAVAENIRKLVSWDKYGIERISICDNGLQAMELVEREKPDVVITDIKMPCMDGIELIRRVRQAGHEAEFIILSGYDEFELARNAMGQGVKHYLLKPCSEDEISSSLVKAISDLESRKALGGITRDKQALQSLLPEQAYEEEEMKRAVALLAEAAERRERTALLRSLEHMADTRGRGFVIFAASQLLLKRLHRGTLSTSELTRLFNGIYETKGNAELVSRIADSLEELGGGQRTEESFVDDILRYIDEHLDDERLRLKWVAKELVFRNEDYVARTFARQVGETFNAYLTNKRLERAKFLISRLGEEKIYSVAEQVGLGHNPRYFSKLFKKHTGYTPKEYKHLKG</sequence>
<dbReference type="Gene3D" id="3.40.50.2300">
    <property type="match status" value="1"/>
</dbReference>
<feature type="modified residue" description="4-aspartylphosphate" evidence="8">
    <location>
        <position position="55"/>
    </location>
</feature>
<accession>A0ABV9F9H9</accession>
<dbReference type="Proteomes" id="UP001596028">
    <property type="component" value="Unassembled WGS sequence"/>
</dbReference>
<dbReference type="EMBL" id="JBHSEP010000006">
    <property type="protein sequence ID" value="MFC4598620.1"/>
    <property type="molecule type" value="Genomic_DNA"/>
</dbReference>
<proteinExistence type="predicted"/>
<dbReference type="PROSITE" id="PS01124">
    <property type="entry name" value="HTH_ARAC_FAMILY_2"/>
    <property type="match status" value="1"/>
</dbReference>
<evidence type="ECO:0000256" key="6">
    <source>
        <dbReference type="ARBA" id="ARBA00023125"/>
    </source>
</evidence>
<evidence type="ECO:0000313" key="11">
    <source>
        <dbReference type="EMBL" id="MFC4598620.1"/>
    </source>
</evidence>
<evidence type="ECO:0000259" key="9">
    <source>
        <dbReference type="PROSITE" id="PS01124"/>
    </source>
</evidence>
<evidence type="ECO:0000256" key="7">
    <source>
        <dbReference type="ARBA" id="ARBA00023163"/>
    </source>
</evidence>
<evidence type="ECO:0000259" key="10">
    <source>
        <dbReference type="PROSITE" id="PS50110"/>
    </source>
</evidence>
<dbReference type="InterPro" id="IPR018060">
    <property type="entry name" value="HTH_AraC"/>
</dbReference>